<evidence type="ECO:0000313" key="5">
    <source>
        <dbReference type="Proteomes" id="UP001445076"/>
    </source>
</evidence>
<dbReference type="PANTHER" id="PTHR46492">
    <property type="entry name" value="DYNEIN ASSEMBLY FACTOR 4, AXONEMAL"/>
    <property type="match status" value="1"/>
</dbReference>
<evidence type="ECO:0000256" key="2">
    <source>
        <dbReference type="SAM" id="MobiDB-lite"/>
    </source>
</evidence>
<dbReference type="Gene3D" id="1.25.40.10">
    <property type="entry name" value="Tetratricopeptide repeat domain"/>
    <property type="match status" value="1"/>
</dbReference>
<dbReference type="PROSITE" id="PS51203">
    <property type="entry name" value="CS"/>
    <property type="match status" value="1"/>
</dbReference>
<dbReference type="AlphaFoldDB" id="A0AAW0WMU7"/>
<accession>A0AAW0WMU7</accession>
<dbReference type="Pfam" id="PF04969">
    <property type="entry name" value="CS"/>
    <property type="match status" value="1"/>
</dbReference>
<comment type="caution">
    <text evidence="4">The sequence shown here is derived from an EMBL/GenBank/DDBJ whole genome shotgun (WGS) entry which is preliminary data.</text>
</comment>
<evidence type="ECO:0000313" key="4">
    <source>
        <dbReference type="EMBL" id="KAK8729189.1"/>
    </source>
</evidence>
<keyword evidence="5" id="KW-1185">Reference proteome</keyword>
<dbReference type="GO" id="GO:0036159">
    <property type="term" value="P:inner dynein arm assembly"/>
    <property type="evidence" value="ECO:0007669"/>
    <property type="project" value="TreeGrafter"/>
</dbReference>
<feature type="coiled-coil region" evidence="1">
    <location>
        <begin position="90"/>
        <end position="126"/>
    </location>
</feature>
<evidence type="ECO:0000259" key="3">
    <source>
        <dbReference type="PROSITE" id="PS51203"/>
    </source>
</evidence>
<dbReference type="SUPFAM" id="SSF48452">
    <property type="entry name" value="TPR-like"/>
    <property type="match status" value="1"/>
</dbReference>
<dbReference type="GO" id="GO:0036158">
    <property type="term" value="P:outer dynein arm assembly"/>
    <property type="evidence" value="ECO:0007669"/>
    <property type="project" value="TreeGrafter"/>
</dbReference>
<protein>
    <recommendedName>
        <fullName evidence="3">CS domain-containing protein</fullName>
    </recommendedName>
</protein>
<dbReference type="Proteomes" id="UP001445076">
    <property type="component" value="Unassembled WGS sequence"/>
</dbReference>
<feature type="region of interest" description="Disordered" evidence="2">
    <location>
        <begin position="469"/>
        <end position="492"/>
    </location>
</feature>
<evidence type="ECO:0000256" key="1">
    <source>
        <dbReference type="SAM" id="Coils"/>
    </source>
</evidence>
<feature type="compositionally biased region" description="Acidic residues" evidence="2">
    <location>
        <begin position="476"/>
        <end position="486"/>
    </location>
</feature>
<dbReference type="GO" id="GO:0003341">
    <property type="term" value="P:cilium movement"/>
    <property type="evidence" value="ECO:0007669"/>
    <property type="project" value="TreeGrafter"/>
</dbReference>
<gene>
    <name evidence="4" type="ORF">OTU49_008669</name>
</gene>
<keyword evidence="1" id="KW-0175">Coiled coil</keyword>
<reference evidence="4 5" key="1">
    <citation type="journal article" date="2024" name="BMC Genomics">
        <title>Genome assembly of redclaw crayfish (Cherax quadricarinatus) provides insights into its immune adaptation and hypoxia tolerance.</title>
        <authorList>
            <person name="Liu Z."/>
            <person name="Zheng J."/>
            <person name="Li H."/>
            <person name="Fang K."/>
            <person name="Wang S."/>
            <person name="He J."/>
            <person name="Zhou D."/>
            <person name="Weng S."/>
            <person name="Chi M."/>
            <person name="Gu Z."/>
            <person name="He J."/>
            <person name="Li F."/>
            <person name="Wang M."/>
        </authorList>
    </citation>
    <scope>NUCLEOTIDE SEQUENCE [LARGE SCALE GENOMIC DNA]</scope>
    <source>
        <strain evidence="4">ZL_2023a</strain>
    </source>
</reference>
<dbReference type="InterPro" id="IPR007052">
    <property type="entry name" value="CS_dom"/>
</dbReference>
<dbReference type="SUPFAM" id="SSF49764">
    <property type="entry name" value="HSP20-like chaperones"/>
    <property type="match status" value="1"/>
</dbReference>
<dbReference type="Gene3D" id="2.60.40.790">
    <property type="match status" value="1"/>
</dbReference>
<organism evidence="4 5">
    <name type="scientific">Cherax quadricarinatus</name>
    <name type="common">Australian red claw crayfish</name>
    <dbReference type="NCBI Taxonomy" id="27406"/>
    <lineage>
        <taxon>Eukaryota</taxon>
        <taxon>Metazoa</taxon>
        <taxon>Ecdysozoa</taxon>
        <taxon>Arthropoda</taxon>
        <taxon>Crustacea</taxon>
        <taxon>Multicrustacea</taxon>
        <taxon>Malacostraca</taxon>
        <taxon>Eumalacostraca</taxon>
        <taxon>Eucarida</taxon>
        <taxon>Decapoda</taxon>
        <taxon>Pleocyemata</taxon>
        <taxon>Astacidea</taxon>
        <taxon>Parastacoidea</taxon>
        <taxon>Parastacidae</taxon>
        <taxon>Cherax</taxon>
    </lineage>
</organism>
<dbReference type="InterPro" id="IPR019734">
    <property type="entry name" value="TPR_rpt"/>
</dbReference>
<dbReference type="InterPro" id="IPR011990">
    <property type="entry name" value="TPR-like_helical_dom_sf"/>
</dbReference>
<sequence length="492" mass="56044">MPIHVSDYTWQQTHEKIILSLDLHQTSPKNVDIVTTDSYLKVSFLPYIFEAFLCHMIKSEQSTARIMKGRIEFDLAKENQVHWSNFCLKLSREEMQIKRQEAIRDSEEKEKLKEKLRKEEHNWREKFAVAQQISEDDKTREERKKLIEKEKMEFFSEPIKDILPKDEVPATQPIKDICQKDEAEDDKIIHVRRRMSSTCSEDGTSVAQEIDYDGDGEDSIYYSSTENLHLKNGKFKIDKAEKANRKQRKSSSIRKAAFKEIEGKKKELKKVETVPPVRQNCTIKVKYTPRAFQTPCRESTHTDEQQVRSIVEQVLMVSEDRKTDASTWLSSQSSSSSSVKDSTLEHSEEYYKDKSVSLFGSGDYCGCVNACTEALKLNPTLPSLYSNRAAANLALNNLHHTISDCAKALELLTPPTQDNGKSRLLCHIRRGTAFVRLGLLSEGLADYQAAQQISPENKTLQKDVERIQSLLANSTDSEDSDGDSGCDDGVGT</sequence>
<dbReference type="EMBL" id="JARKIK010000068">
    <property type="protein sequence ID" value="KAK8729189.1"/>
    <property type="molecule type" value="Genomic_DNA"/>
</dbReference>
<dbReference type="SMART" id="SM00028">
    <property type="entry name" value="TPR"/>
    <property type="match status" value="3"/>
</dbReference>
<dbReference type="PANTHER" id="PTHR46492:SF1">
    <property type="entry name" value="DYNEIN AXONEMAL ASSEMBLY FACTOR 4"/>
    <property type="match status" value="1"/>
</dbReference>
<feature type="domain" description="CS" evidence="3">
    <location>
        <begin position="3"/>
        <end position="87"/>
    </location>
</feature>
<dbReference type="InterPro" id="IPR052004">
    <property type="entry name" value="Dynein_assembly_factor_4"/>
</dbReference>
<name>A0AAW0WMU7_CHEQU</name>
<dbReference type="InterPro" id="IPR008978">
    <property type="entry name" value="HSP20-like_chaperone"/>
</dbReference>
<proteinExistence type="predicted"/>